<dbReference type="GO" id="GO:0008270">
    <property type="term" value="F:zinc ion binding"/>
    <property type="evidence" value="ECO:0007669"/>
    <property type="project" value="UniProtKB-KW"/>
</dbReference>
<evidence type="ECO:0000313" key="5">
    <source>
        <dbReference type="Proteomes" id="UP000436088"/>
    </source>
</evidence>
<dbReference type="GO" id="GO:0003676">
    <property type="term" value="F:nucleic acid binding"/>
    <property type="evidence" value="ECO:0007669"/>
    <property type="project" value="InterPro"/>
</dbReference>
<dbReference type="PANTHER" id="PTHR31286">
    <property type="entry name" value="GLYCINE-RICH CELL WALL STRUCTURAL PROTEIN 1.8-LIKE"/>
    <property type="match status" value="1"/>
</dbReference>
<sequence length="832" mass="93357">MENIAHPLGDFVNQSQFIPAASTSPPLGGSFAGITHEIEVSTTPTLERPGSPFSDEDQCVSKKVRNREKVVDRMEEDHNGMEIQSNEHIIGEEVRQQEKQSYANAVIGQTMNTVDVVSLQAMDEVVVLDGECIVDNNGSYPVIQFADQVHNIINHSMRRSVIIRLLGRAIGYKTLLNRIGLLWQLQGQYQVINLENEYFLVKFECEQDYIHVLTERPWTIFGSYLTIQPWSRTFSTMEKHPSQVVKIDYSTNSGERGRFAPLAVLVNLNKPLVPCLKIDGFWQKIEYEGLQQICFQCGVHGHSKESCGAVEANTSKVGAESGTSAERDQVVGDEEAGFGPWMIAETRRRRMRKNPAIINKVSIADAKGSRFAVLGVENNNFERNSTTITEEVVAETHRKSPQVTTTETRRVGSVNVGNNRTFQQVNVVAMEDGEIHQVTAHCNAFTRGNHAAVIISEDGRNKGTNQNNRTKVNRREVGDSSKGMKNATRRMFSNVHEKRMDEGIPRAVEQSVMVMEEVSLSDSENTNPNIPSNGAGSSNFRLYFREHCRTSRPGVVALLETRISGMTADKAIREKLPNGTWRCLGILGGRKKNYWHDYKVISDCKLSNLTRPLFTEEIRDVLFSMSPLKAPGVDGGEFDNEFNRTLLVLIPKVKAPESFNQFRPISLCSVLYKLVTKIIVHRLKPLMSHWISETQTSFVPDRYFGTVLCRILFSNKRTASKGSAFTLFVRDEHGEATRIFGGASLTYGKMFDKAWLGILAMGVLQEIEVLKNKIVELEATVQRCNERIQQLEGSLPLTNQELGNALCQANDTIHKQHETMEKAMEQASKVAQ</sequence>
<dbReference type="Pfam" id="PF14111">
    <property type="entry name" value="DUF4283"/>
    <property type="match status" value="1"/>
</dbReference>
<organism evidence="4 5">
    <name type="scientific">Hibiscus syriacus</name>
    <name type="common">Rose of Sharon</name>
    <dbReference type="NCBI Taxonomy" id="106335"/>
    <lineage>
        <taxon>Eukaryota</taxon>
        <taxon>Viridiplantae</taxon>
        <taxon>Streptophyta</taxon>
        <taxon>Embryophyta</taxon>
        <taxon>Tracheophyta</taxon>
        <taxon>Spermatophyta</taxon>
        <taxon>Magnoliopsida</taxon>
        <taxon>eudicotyledons</taxon>
        <taxon>Gunneridae</taxon>
        <taxon>Pentapetalae</taxon>
        <taxon>rosids</taxon>
        <taxon>malvids</taxon>
        <taxon>Malvales</taxon>
        <taxon>Malvaceae</taxon>
        <taxon>Malvoideae</taxon>
        <taxon>Hibiscus</taxon>
    </lineage>
</organism>
<comment type="caution">
    <text evidence="4">The sequence shown here is derived from an EMBL/GenBank/DDBJ whole genome shotgun (WGS) entry which is preliminary data.</text>
</comment>
<feature type="coiled-coil region" evidence="2">
    <location>
        <begin position="760"/>
        <end position="794"/>
    </location>
</feature>
<dbReference type="InterPro" id="IPR025558">
    <property type="entry name" value="DUF4283"/>
</dbReference>
<evidence type="ECO:0000259" key="3">
    <source>
        <dbReference type="PROSITE" id="PS50158"/>
    </source>
</evidence>
<dbReference type="PROSITE" id="PS50158">
    <property type="entry name" value="ZF_CCHC"/>
    <property type="match status" value="1"/>
</dbReference>
<keyword evidence="1" id="KW-0863">Zinc-finger</keyword>
<evidence type="ECO:0000256" key="1">
    <source>
        <dbReference type="PROSITE-ProRule" id="PRU00047"/>
    </source>
</evidence>
<reference evidence="4" key="1">
    <citation type="submission" date="2019-09" db="EMBL/GenBank/DDBJ databases">
        <title>Draft genome information of white flower Hibiscus syriacus.</title>
        <authorList>
            <person name="Kim Y.-M."/>
        </authorList>
    </citation>
    <scope>NUCLEOTIDE SEQUENCE [LARGE SCALE GENOMIC DNA]</scope>
    <source>
        <strain evidence="4">YM2019G1</strain>
    </source>
</reference>
<evidence type="ECO:0000313" key="4">
    <source>
        <dbReference type="EMBL" id="KAE8729182.1"/>
    </source>
</evidence>
<keyword evidence="5" id="KW-1185">Reference proteome</keyword>
<evidence type="ECO:0000256" key="2">
    <source>
        <dbReference type="SAM" id="Coils"/>
    </source>
</evidence>
<keyword evidence="1" id="KW-0862">Zinc</keyword>
<dbReference type="EMBL" id="VEPZ02000231">
    <property type="protein sequence ID" value="KAE8729182.1"/>
    <property type="molecule type" value="Genomic_DNA"/>
</dbReference>
<dbReference type="InterPro" id="IPR001878">
    <property type="entry name" value="Znf_CCHC"/>
</dbReference>
<accession>A0A6A3CNJ5</accession>
<dbReference type="PANTHER" id="PTHR31286:SF99">
    <property type="entry name" value="DUF4283 DOMAIN-CONTAINING PROTEIN"/>
    <property type="match status" value="1"/>
</dbReference>
<proteinExistence type="predicted"/>
<dbReference type="Proteomes" id="UP000436088">
    <property type="component" value="Unassembled WGS sequence"/>
</dbReference>
<protein>
    <recommendedName>
        <fullName evidence="3">CCHC-type domain-containing protein</fullName>
    </recommendedName>
</protein>
<gene>
    <name evidence="4" type="ORF">F3Y22_tig00003725pilonHSYRG00018</name>
</gene>
<keyword evidence="1" id="KW-0479">Metal-binding</keyword>
<dbReference type="AlphaFoldDB" id="A0A6A3CNJ5"/>
<feature type="domain" description="CCHC-type" evidence="3">
    <location>
        <begin position="294"/>
        <end position="307"/>
    </location>
</feature>
<dbReference type="InterPro" id="IPR040256">
    <property type="entry name" value="At4g02000-like"/>
</dbReference>
<keyword evidence="2" id="KW-0175">Coiled coil</keyword>
<name>A0A6A3CNJ5_HIBSY</name>